<evidence type="ECO:0000256" key="4">
    <source>
        <dbReference type="RuleBase" id="RU003744"/>
    </source>
</evidence>
<dbReference type="SMART" id="SM00062">
    <property type="entry name" value="PBPb"/>
    <property type="match status" value="1"/>
</dbReference>
<dbReference type="GO" id="GO:0004664">
    <property type="term" value="F:prephenate dehydratase activity"/>
    <property type="evidence" value="ECO:0007669"/>
    <property type="project" value="UniProtKB-EC"/>
</dbReference>
<dbReference type="Proteomes" id="UP000571084">
    <property type="component" value="Unassembled WGS sequence"/>
</dbReference>
<evidence type="ECO:0000256" key="2">
    <source>
        <dbReference type="ARBA" id="ARBA00010333"/>
    </source>
</evidence>
<dbReference type="EMBL" id="JACHHQ010000003">
    <property type="protein sequence ID" value="MBB5199802.1"/>
    <property type="molecule type" value="Genomic_DNA"/>
</dbReference>
<comment type="subcellular location">
    <subcellularLocation>
        <location evidence="1">Cell envelope</location>
    </subcellularLocation>
</comment>
<dbReference type="InterPro" id="IPR018313">
    <property type="entry name" value="SBP_3_CS"/>
</dbReference>
<comment type="caution">
    <text evidence="7">The sequence shown here is derived from an EMBL/GenBank/DDBJ whole genome shotgun (WGS) entry which is preliminary data.</text>
</comment>
<organism evidence="7 8">
    <name type="scientific">Glaciimonas immobilis</name>
    <dbReference type="NCBI Taxonomy" id="728004"/>
    <lineage>
        <taxon>Bacteria</taxon>
        <taxon>Pseudomonadati</taxon>
        <taxon>Pseudomonadota</taxon>
        <taxon>Betaproteobacteria</taxon>
        <taxon>Burkholderiales</taxon>
        <taxon>Oxalobacteraceae</taxon>
        <taxon>Glaciimonas</taxon>
    </lineage>
</organism>
<keyword evidence="8" id="KW-1185">Reference proteome</keyword>
<dbReference type="Pfam" id="PF00497">
    <property type="entry name" value="SBP_bac_3"/>
    <property type="match status" value="1"/>
</dbReference>
<keyword evidence="3 5" id="KW-0732">Signal</keyword>
<evidence type="ECO:0000256" key="5">
    <source>
        <dbReference type="SAM" id="SignalP"/>
    </source>
</evidence>
<evidence type="ECO:0000259" key="6">
    <source>
        <dbReference type="SMART" id="SM00062"/>
    </source>
</evidence>
<feature type="chain" id="PRO_5032841398" evidence="5">
    <location>
        <begin position="28"/>
        <end position="265"/>
    </location>
</feature>
<dbReference type="PANTHER" id="PTHR35936:SF19">
    <property type="entry name" value="AMINO-ACID-BINDING PROTEIN YXEM-RELATED"/>
    <property type="match status" value="1"/>
</dbReference>
<dbReference type="PANTHER" id="PTHR35936">
    <property type="entry name" value="MEMBRANE-BOUND LYTIC MUREIN TRANSGLYCOSYLASE F"/>
    <property type="match status" value="1"/>
</dbReference>
<comment type="similarity">
    <text evidence="2 4">Belongs to the bacterial solute-binding protein 3 family.</text>
</comment>
<name>A0A840RRL9_9BURK</name>
<dbReference type="SUPFAM" id="SSF53850">
    <property type="entry name" value="Periplasmic binding protein-like II"/>
    <property type="match status" value="1"/>
</dbReference>
<dbReference type="Gene3D" id="3.40.190.10">
    <property type="entry name" value="Periplasmic binding protein-like II"/>
    <property type="match status" value="2"/>
</dbReference>
<evidence type="ECO:0000256" key="3">
    <source>
        <dbReference type="ARBA" id="ARBA00022729"/>
    </source>
</evidence>
<sequence>MKKSLFVARAALVAIGMLALSPASGLAGTEALASRLDQLIQSGNLRVCMTGDYRPFTFYKTDQSFEGIDVDLARSLAKTIGVQALFVKTSWPTLTNDFLEKCDIAMGGVSVTFDRLKKVSFSTSHMVDGKSAIARCADVAKFQSLAAIDVPGTRAIVNPGGTNERFAKAHFKQAQLIAYPDNVTIFDQIIKGKADIMVTDGSETLWQSKLHPELCPINPGKPLQFAEKAFMLPRGDVPFKEFVDTWMHQLKATGEYDQIVDHWLK</sequence>
<dbReference type="EC" id="4.2.1.51" evidence="7"/>
<evidence type="ECO:0000256" key="1">
    <source>
        <dbReference type="ARBA" id="ARBA00004196"/>
    </source>
</evidence>
<protein>
    <submittedName>
        <fullName evidence="7">Cyclohexadienyl dehydratase</fullName>
        <ecNumber evidence="7">4.2.1.51</ecNumber>
        <ecNumber evidence="7">4.2.1.91</ecNumber>
    </submittedName>
</protein>
<dbReference type="InterPro" id="IPR001638">
    <property type="entry name" value="Solute-binding_3/MltF_N"/>
</dbReference>
<reference evidence="7 8" key="1">
    <citation type="submission" date="2020-08" db="EMBL/GenBank/DDBJ databases">
        <title>Genomic Encyclopedia of Type Strains, Phase IV (KMG-IV): sequencing the most valuable type-strain genomes for metagenomic binning, comparative biology and taxonomic classification.</title>
        <authorList>
            <person name="Goeker M."/>
        </authorList>
    </citation>
    <scope>NUCLEOTIDE SEQUENCE [LARGE SCALE GENOMIC DNA]</scope>
    <source>
        <strain evidence="7 8">DSM 23240</strain>
    </source>
</reference>
<gene>
    <name evidence="7" type="ORF">HNR39_001634</name>
</gene>
<dbReference type="GO" id="GO:0047769">
    <property type="term" value="F:arogenate dehydratase activity"/>
    <property type="evidence" value="ECO:0007669"/>
    <property type="project" value="UniProtKB-EC"/>
</dbReference>
<feature type="domain" description="Solute-binding protein family 3/N-terminal" evidence="6">
    <location>
        <begin position="44"/>
        <end position="265"/>
    </location>
</feature>
<evidence type="ECO:0000313" key="7">
    <source>
        <dbReference type="EMBL" id="MBB5199802.1"/>
    </source>
</evidence>
<keyword evidence="7" id="KW-0456">Lyase</keyword>
<dbReference type="EC" id="4.2.1.91" evidence="7"/>
<proteinExistence type="inferred from homology"/>
<dbReference type="RefSeq" id="WP_168056178.1">
    <property type="nucleotide sequence ID" value="NZ_JAAOZT010000009.1"/>
</dbReference>
<dbReference type="GO" id="GO:0030313">
    <property type="term" value="C:cell envelope"/>
    <property type="evidence" value="ECO:0007669"/>
    <property type="project" value="UniProtKB-SubCell"/>
</dbReference>
<accession>A0A840RRL9</accession>
<dbReference type="AlphaFoldDB" id="A0A840RRL9"/>
<evidence type="ECO:0000313" key="8">
    <source>
        <dbReference type="Proteomes" id="UP000571084"/>
    </source>
</evidence>
<feature type="signal peptide" evidence="5">
    <location>
        <begin position="1"/>
        <end position="27"/>
    </location>
</feature>
<dbReference type="PROSITE" id="PS01039">
    <property type="entry name" value="SBP_BACTERIAL_3"/>
    <property type="match status" value="1"/>
</dbReference>